<dbReference type="Pfam" id="PF09992">
    <property type="entry name" value="NAGPA"/>
    <property type="match status" value="1"/>
</dbReference>
<reference evidence="3 4" key="1">
    <citation type="submission" date="2017-06" db="EMBL/GenBank/DDBJ databases">
        <title>Draft Genome Sequence of Natranaerobius trueperi halophilic, alkalithermophilic bacteria from soda lakes.</title>
        <authorList>
            <person name="Zhao B."/>
        </authorList>
    </citation>
    <scope>NUCLEOTIDE SEQUENCE [LARGE SCALE GENOMIC DNA]</scope>
    <source>
        <strain evidence="3 4">DSM 18760</strain>
    </source>
</reference>
<dbReference type="EMBL" id="NIQC01000001">
    <property type="protein sequence ID" value="OWZ84885.1"/>
    <property type="molecule type" value="Genomic_DNA"/>
</dbReference>
<dbReference type="SUPFAM" id="SSF55383">
    <property type="entry name" value="Copper amine oxidase, domain N"/>
    <property type="match status" value="1"/>
</dbReference>
<gene>
    <name evidence="3" type="ORF">CDO51_00315</name>
</gene>
<accession>A0A226C121</accession>
<organism evidence="3 4">
    <name type="scientific">Natranaerobius trueperi</name>
    <dbReference type="NCBI Taxonomy" id="759412"/>
    <lineage>
        <taxon>Bacteria</taxon>
        <taxon>Bacillati</taxon>
        <taxon>Bacillota</taxon>
        <taxon>Clostridia</taxon>
        <taxon>Natranaerobiales</taxon>
        <taxon>Natranaerobiaceae</taxon>
        <taxon>Natranaerobius</taxon>
    </lineage>
</organism>
<dbReference type="InterPro" id="IPR036582">
    <property type="entry name" value="Mao_N_sf"/>
</dbReference>
<dbReference type="PANTHER" id="PTHR40446:SF2">
    <property type="entry name" value="N-ACETYLGLUCOSAMINE-1-PHOSPHODIESTER ALPHA-N-ACETYLGLUCOSAMINIDASE"/>
    <property type="match status" value="1"/>
</dbReference>
<evidence type="ECO:0000259" key="1">
    <source>
        <dbReference type="Pfam" id="PF07833"/>
    </source>
</evidence>
<dbReference type="Proteomes" id="UP000214588">
    <property type="component" value="Unassembled WGS sequence"/>
</dbReference>
<dbReference type="InterPro" id="IPR012854">
    <property type="entry name" value="Cu_amine_oxidase-like_N"/>
</dbReference>
<dbReference type="Gene3D" id="3.30.457.10">
    <property type="entry name" value="Copper amine oxidase-like, N-terminal domain"/>
    <property type="match status" value="1"/>
</dbReference>
<feature type="domain" description="Phosphodiester glycosidase" evidence="2">
    <location>
        <begin position="473"/>
        <end position="650"/>
    </location>
</feature>
<evidence type="ECO:0000313" key="3">
    <source>
        <dbReference type="EMBL" id="OWZ84885.1"/>
    </source>
</evidence>
<keyword evidence="4" id="KW-1185">Reference proteome</keyword>
<name>A0A226C121_9FIRM</name>
<feature type="domain" description="Copper amine oxidase-like N-terminal" evidence="1">
    <location>
        <begin position="64"/>
        <end position="175"/>
    </location>
</feature>
<dbReference type="InterPro" id="IPR018711">
    <property type="entry name" value="NAGPA"/>
</dbReference>
<dbReference type="PANTHER" id="PTHR40446">
    <property type="entry name" value="N-ACETYLGLUCOSAMINE-1-PHOSPHODIESTER ALPHA-N-ACETYLGLUCOSAMINIDASE"/>
    <property type="match status" value="1"/>
</dbReference>
<comment type="caution">
    <text evidence="3">The sequence shown here is derived from an EMBL/GenBank/DDBJ whole genome shotgun (WGS) entry which is preliminary data.</text>
</comment>
<evidence type="ECO:0008006" key="5">
    <source>
        <dbReference type="Google" id="ProtNLM"/>
    </source>
</evidence>
<evidence type="ECO:0000313" key="4">
    <source>
        <dbReference type="Proteomes" id="UP000214588"/>
    </source>
</evidence>
<protein>
    <recommendedName>
        <fullName evidence="5">Copper amine oxidase</fullName>
    </recommendedName>
</protein>
<proteinExistence type="predicted"/>
<dbReference type="Pfam" id="PF07833">
    <property type="entry name" value="Cu_amine_oxidN1"/>
    <property type="match status" value="1"/>
</dbReference>
<evidence type="ECO:0000259" key="2">
    <source>
        <dbReference type="Pfam" id="PF09992"/>
    </source>
</evidence>
<sequence>MSSKEMYLTNFFGGVYIKMNILKEYLLKDKIYKKLLSGTLAFSLITSPVIASEDSSGSKLPIFIDDTEITEGVLPQLKDGRLFGPVRNISEELGAYVEYNEETKEVTLYKEDIKITMTINSNIALISSDELDIPIEKEFDSPMYVENGRTFIPLRFLAENFGYNVVWDESDGTVTLTEPKESEDKDDEKYNKIDFDVDKKDDRIEMVFDDLDESAAYELNFNEKESDFEIIIDSAKLKEQTLTFNDPLLKEIKTSQVERNEKDENKDVKNYASTIKVSLNYPVPEIKTKESDKKLAFTIPKEFEATIEEKEITEGLKFSSIRKSVQDGPIKIYELKLDSNSALETDLVLAQNRFAGLERLDNIAKRNKAIAAINGGFFWHAGHPIGLYAHNQRLYREPSDNRSAFFYSTDGEPSIERTTFNGGELFIKDKDISIEIDGINRNRERKDVIIYTSEHGNTTGTSTSHIRNHKEFVIDSNGTITHIKNGNSNIPSEGFVLSIHEEYINGNQDKINLLSTGVNTDLTWDLGDKNLDEIKFGLGGSPRIIENNKVEISSVLEGVSDNISKGRSPRTAIGITSDNDIIFTVVDGRQPGTSIGMTLEELGEFMKDRGAHDALNLDGGGSSMMWFDDKYQNSYSPNTPRSISNALIITDK</sequence>
<dbReference type="AlphaFoldDB" id="A0A226C121"/>